<keyword evidence="1" id="KW-0732">Signal</keyword>
<reference evidence="3" key="3">
    <citation type="submission" date="2020-12" db="UniProtKB">
        <authorList>
            <consortium name="EnsemblPlants"/>
        </authorList>
    </citation>
    <scope>IDENTIFICATION</scope>
</reference>
<reference evidence="2 4" key="1">
    <citation type="journal article" date="2008" name="Science">
        <title>The Physcomitrella genome reveals evolutionary insights into the conquest of land by plants.</title>
        <authorList>
            <person name="Rensing S."/>
            <person name="Lang D."/>
            <person name="Zimmer A."/>
            <person name="Terry A."/>
            <person name="Salamov A."/>
            <person name="Shapiro H."/>
            <person name="Nishiyama T."/>
            <person name="Perroud P.-F."/>
            <person name="Lindquist E."/>
            <person name="Kamisugi Y."/>
            <person name="Tanahashi T."/>
            <person name="Sakakibara K."/>
            <person name="Fujita T."/>
            <person name="Oishi K."/>
            <person name="Shin-I T."/>
            <person name="Kuroki Y."/>
            <person name="Toyoda A."/>
            <person name="Suzuki Y."/>
            <person name="Hashimoto A."/>
            <person name="Yamaguchi K."/>
            <person name="Sugano A."/>
            <person name="Kohara Y."/>
            <person name="Fujiyama A."/>
            <person name="Anterola A."/>
            <person name="Aoki S."/>
            <person name="Ashton N."/>
            <person name="Barbazuk W.B."/>
            <person name="Barker E."/>
            <person name="Bennetzen J."/>
            <person name="Bezanilla M."/>
            <person name="Blankenship R."/>
            <person name="Cho S.H."/>
            <person name="Dutcher S."/>
            <person name="Estelle M."/>
            <person name="Fawcett J.A."/>
            <person name="Gundlach H."/>
            <person name="Hanada K."/>
            <person name="Heyl A."/>
            <person name="Hicks K.A."/>
            <person name="Hugh J."/>
            <person name="Lohr M."/>
            <person name="Mayer K."/>
            <person name="Melkozernov A."/>
            <person name="Murata T."/>
            <person name="Nelson D."/>
            <person name="Pils B."/>
            <person name="Prigge M."/>
            <person name="Reiss B."/>
            <person name="Renner T."/>
            <person name="Rombauts S."/>
            <person name="Rushton P."/>
            <person name="Sanderfoot A."/>
            <person name="Schween G."/>
            <person name="Shiu S.-H."/>
            <person name="Stueber K."/>
            <person name="Theodoulou F.L."/>
            <person name="Tu H."/>
            <person name="Van de Peer Y."/>
            <person name="Verrier P.J."/>
            <person name="Waters E."/>
            <person name="Wood A."/>
            <person name="Yang L."/>
            <person name="Cove D."/>
            <person name="Cuming A."/>
            <person name="Hasebe M."/>
            <person name="Lucas S."/>
            <person name="Mishler D.B."/>
            <person name="Reski R."/>
            <person name="Grigoriev I."/>
            <person name="Quatrano R.S."/>
            <person name="Boore J.L."/>
        </authorList>
    </citation>
    <scope>NUCLEOTIDE SEQUENCE [LARGE SCALE GENOMIC DNA]</scope>
    <source>
        <strain evidence="3 4">cv. Gransden 2004</strain>
    </source>
</reference>
<dbReference type="Proteomes" id="UP000006727">
    <property type="component" value="Chromosome 16"/>
</dbReference>
<protein>
    <recommendedName>
        <fullName evidence="5">Secreted protein</fullName>
    </recommendedName>
</protein>
<dbReference type="AlphaFoldDB" id="A0A2K1J6P4"/>
<dbReference type="EnsemblPlants" id="Pp3c16_1408V3.1">
    <property type="protein sequence ID" value="PAC:32985391.CDS.1"/>
    <property type="gene ID" value="Pp3c16_1408"/>
</dbReference>
<dbReference type="Gramene" id="Pp3c16_1408V3.1">
    <property type="protein sequence ID" value="PAC:32985391.CDS.1"/>
    <property type="gene ID" value="Pp3c16_1408"/>
</dbReference>
<keyword evidence="4" id="KW-1185">Reference proteome</keyword>
<organism evidence="2">
    <name type="scientific">Physcomitrium patens</name>
    <name type="common">Spreading-leaved earth moss</name>
    <name type="synonym">Physcomitrella patens</name>
    <dbReference type="NCBI Taxonomy" id="3218"/>
    <lineage>
        <taxon>Eukaryota</taxon>
        <taxon>Viridiplantae</taxon>
        <taxon>Streptophyta</taxon>
        <taxon>Embryophyta</taxon>
        <taxon>Bryophyta</taxon>
        <taxon>Bryophytina</taxon>
        <taxon>Bryopsida</taxon>
        <taxon>Funariidae</taxon>
        <taxon>Funariales</taxon>
        <taxon>Funariaceae</taxon>
        <taxon>Physcomitrium</taxon>
    </lineage>
</organism>
<feature type="chain" id="PRO_5036318932" description="Secreted protein" evidence="1">
    <location>
        <begin position="23"/>
        <end position="84"/>
    </location>
</feature>
<dbReference type="InParanoid" id="A0A2K1J6P4"/>
<sequence length="84" mass="9190">MQICNLFFIVDFLFLCFPFCSCCCFCNCYCSSWEGLMISSECSLPVCLCHQAISLALTLSLVSVSSLLGLISPPSISYTIYCAA</sequence>
<proteinExistence type="predicted"/>
<evidence type="ECO:0000313" key="4">
    <source>
        <dbReference type="Proteomes" id="UP000006727"/>
    </source>
</evidence>
<evidence type="ECO:0000256" key="1">
    <source>
        <dbReference type="SAM" id="SignalP"/>
    </source>
</evidence>
<evidence type="ECO:0008006" key="5">
    <source>
        <dbReference type="Google" id="ProtNLM"/>
    </source>
</evidence>
<accession>A0A2K1J6P4</accession>
<evidence type="ECO:0000313" key="3">
    <source>
        <dbReference type="EnsemblPlants" id="PAC:32985391.CDS.1"/>
    </source>
</evidence>
<dbReference type="EMBL" id="ABEU02000016">
    <property type="protein sequence ID" value="PNR37205.1"/>
    <property type="molecule type" value="Genomic_DNA"/>
</dbReference>
<name>A0A2K1J6P4_PHYPA</name>
<reference evidence="2 4" key="2">
    <citation type="journal article" date="2018" name="Plant J.">
        <title>The Physcomitrella patens chromosome-scale assembly reveals moss genome structure and evolution.</title>
        <authorList>
            <person name="Lang D."/>
            <person name="Ullrich K.K."/>
            <person name="Murat F."/>
            <person name="Fuchs J."/>
            <person name="Jenkins J."/>
            <person name="Haas F.B."/>
            <person name="Piednoel M."/>
            <person name="Gundlach H."/>
            <person name="Van Bel M."/>
            <person name="Meyberg R."/>
            <person name="Vives C."/>
            <person name="Morata J."/>
            <person name="Symeonidi A."/>
            <person name="Hiss M."/>
            <person name="Muchero W."/>
            <person name="Kamisugi Y."/>
            <person name="Saleh O."/>
            <person name="Blanc G."/>
            <person name="Decker E.L."/>
            <person name="van Gessel N."/>
            <person name="Grimwood J."/>
            <person name="Hayes R.D."/>
            <person name="Graham S.W."/>
            <person name="Gunter L.E."/>
            <person name="McDaniel S.F."/>
            <person name="Hoernstein S.N.W."/>
            <person name="Larsson A."/>
            <person name="Li F.W."/>
            <person name="Perroud P.F."/>
            <person name="Phillips J."/>
            <person name="Ranjan P."/>
            <person name="Rokshar D.S."/>
            <person name="Rothfels C.J."/>
            <person name="Schneider L."/>
            <person name="Shu S."/>
            <person name="Stevenson D.W."/>
            <person name="Thummler F."/>
            <person name="Tillich M."/>
            <person name="Villarreal Aguilar J.C."/>
            <person name="Widiez T."/>
            <person name="Wong G.K."/>
            <person name="Wymore A."/>
            <person name="Zhang Y."/>
            <person name="Zimmer A.D."/>
            <person name="Quatrano R.S."/>
            <person name="Mayer K.F.X."/>
            <person name="Goodstein D."/>
            <person name="Casacuberta J.M."/>
            <person name="Vandepoele K."/>
            <person name="Reski R."/>
            <person name="Cuming A.C."/>
            <person name="Tuskan G.A."/>
            <person name="Maumus F."/>
            <person name="Salse J."/>
            <person name="Schmutz J."/>
            <person name="Rensing S.A."/>
        </authorList>
    </citation>
    <scope>NUCLEOTIDE SEQUENCE [LARGE SCALE GENOMIC DNA]</scope>
    <source>
        <strain evidence="3 4">cv. Gransden 2004</strain>
    </source>
</reference>
<feature type="signal peptide" evidence="1">
    <location>
        <begin position="1"/>
        <end position="22"/>
    </location>
</feature>
<evidence type="ECO:0000313" key="2">
    <source>
        <dbReference type="EMBL" id="PNR37205.1"/>
    </source>
</evidence>
<gene>
    <name evidence="2" type="ORF">PHYPA_020312</name>
</gene>